<organism evidence="3 4">
    <name type="scientific">Aspergillus bombycis</name>
    <dbReference type="NCBI Taxonomy" id="109264"/>
    <lineage>
        <taxon>Eukaryota</taxon>
        <taxon>Fungi</taxon>
        <taxon>Dikarya</taxon>
        <taxon>Ascomycota</taxon>
        <taxon>Pezizomycotina</taxon>
        <taxon>Eurotiomycetes</taxon>
        <taxon>Eurotiomycetidae</taxon>
        <taxon>Eurotiales</taxon>
        <taxon>Aspergillaceae</taxon>
        <taxon>Aspergillus</taxon>
    </lineage>
</organism>
<feature type="compositionally biased region" description="Basic and acidic residues" evidence="2">
    <location>
        <begin position="196"/>
        <end position="223"/>
    </location>
</feature>
<feature type="compositionally biased region" description="Polar residues" evidence="2">
    <location>
        <begin position="30"/>
        <end position="40"/>
    </location>
</feature>
<feature type="compositionally biased region" description="Polar residues" evidence="2">
    <location>
        <begin position="157"/>
        <end position="174"/>
    </location>
</feature>
<feature type="region of interest" description="Disordered" evidence="2">
    <location>
        <begin position="83"/>
        <end position="225"/>
    </location>
</feature>
<feature type="compositionally biased region" description="Low complexity" evidence="2">
    <location>
        <begin position="18"/>
        <end position="28"/>
    </location>
</feature>
<feature type="compositionally biased region" description="Low complexity" evidence="2">
    <location>
        <begin position="83"/>
        <end position="97"/>
    </location>
</feature>
<dbReference type="OrthoDB" id="5408302at2759"/>
<evidence type="ECO:0000313" key="3">
    <source>
        <dbReference type="EMBL" id="OGM39477.1"/>
    </source>
</evidence>
<feature type="compositionally biased region" description="Basic and acidic residues" evidence="2">
    <location>
        <begin position="98"/>
        <end position="115"/>
    </location>
</feature>
<reference evidence="3 4" key="1">
    <citation type="journal article" date="2016" name="Genome Biol. Evol.">
        <title>Draft genome sequence of an aflatoxigenic Aspergillus species, A. bombycis.</title>
        <authorList>
            <person name="Moore G.G."/>
            <person name="Mack B.M."/>
            <person name="Beltz S.B."/>
            <person name="Gilbert M.K."/>
        </authorList>
    </citation>
    <scope>NUCLEOTIDE SEQUENCE [LARGE SCALE GENOMIC DNA]</scope>
    <source>
        <strain evidence="4">NRRL 26010</strain>
    </source>
</reference>
<evidence type="ECO:0000256" key="1">
    <source>
        <dbReference type="SAM" id="Coils"/>
    </source>
</evidence>
<evidence type="ECO:0000256" key="2">
    <source>
        <dbReference type="SAM" id="MobiDB-lite"/>
    </source>
</evidence>
<feature type="compositionally biased region" description="Basic and acidic residues" evidence="2">
    <location>
        <begin position="392"/>
        <end position="412"/>
    </location>
</feature>
<dbReference type="STRING" id="109264.A0A1F7ZJ45"/>
<feature type="compositionally biased region" description="Low complexity" evidence="2">
    <location>
        <begin position="543"/>
        <end position="558"/>
    </location>
</feature>
<feature type="compositionally biased region" description="Polar residues" evidence="2">
    <location>
        <begin position="1015"/>
        <end position="1025"/>
    </location>
</feature>
<accession>A0A1F7ZJ45</accession>
<gene>
    <name evidence="3" type="ORF">ABOM_011980</name>
</gene>
<feature type="region of interest" description="Disordered" evidence="2">
    <location>
        <begin position="543"/>
        <end position="577"/>
    </location>
</feature>
<dbReference type="EMBL" id="LYCR01000202">
    <property type="protein sequence ID" value="OGM39477.1"/>
    <property type="molecule type" value="Genomic_DNA"/>
</dbReference>
<proteinExistence type="predicted"/>
<dbReference type="GeneID" id="34455370"/>
<keyword evidence="1" id="KW-0175">Coiled coil</keyword>
<evidence type="ECO:0000313" key="4">
    <source>
        <dbReference type="Proteomes" id="UP000179179"/>
    </source>
</evidence>
<feature type="compositionally biased region" description="Polar residues" evidence="2">
    <location>
        <begin position="118"/>
        <end position="128"/>
    </location>
</feature>
<feature type="coiled-coil region" evidence="1">
    <location>
        <begin position="458"/>
        <end position="489"/>
    </location>
</feature>
<feature type="region of interest" description="Disordered" evidence="2">
    <location>
        <begin position="365"/>
        <end position="416"/>
    </location>
</feature>
<dbReference type="Proteomes" id="UP000179179">
    <property type="component" value="Unassembled WGS sequence"/>
</dbReference>
<dbReference type="RefSeq" id="XP_022383194.1">
    <property type="nucleotide sequence ID" value="XM_022539108.1"/>
</dbReference>
<dbReference type="AlphaFoldDB" id="A0A1F7ZJ45"/>
<protein>
    <submittedName>
        <fullName evidence="3">Uncharacterized protein</fullName>
    </submittedName>
</protein>
<comment type="caution">
    <text evidence="3">The sequence shown here is derived from an EMBL/GenBank/DDBJ whole genome shotgun (WGS) entry which is preliminary data.</text>
</comment>
<feature type="compositionally biased region" description="Polar residues" evidence="2">
    <location>
        <begin position="979"/>
        <end position="988"/>
    </location>
</feature>
<sequence>MPPSTVFSYWRRDHRRSSASPVSSSARVNGANNVPQLPVIPNSTALPTTFSSEGPGTQVLSNYQAEIDLSKDHIAVSTAAINAPSSSSATFAVPSSSSDKDVRLHSSPEERERDLSLTPRSNYSQRSFPGSRPDNVEGDSSKPNSPFRLSFGKGLLNSHSQSSDSHLKRSSTPDMAQLGHSRSKAPPDEYATERTITPRRDHRHESTISRRQGDRDVSAEPVHHKSGKAMLHLLNPMSLLARRRSSQVAGRAEDVNIRARNVIPAIPDDYDPRIRGNIVHDFSAPRPRRNLSAAPVLLHGVSNRHSSHEPSLAVNGTQGCTNDLAVPVNDQRKRHSEYSPVFREHFEEDQKALQVENKAYLQSPLLTNPTHHDNDANSVPVFARNLPSSLPDPDREPHDTENNTSTKCHEVEPTNDGAPLDADTVEIVPHQPLGLPKHLKSNASRFSFDMNGVESSTQEKLLEEKHKEKEAARRAKARLEGEFSDADDDFDNDLIDDMDDLEEKIPGVNVDADEEYDFDDFSGPGDILNQSWLAPGLSPVIASPSSPNAPSMAPFPNAQGDQTVAPEPERSQSSSIRDPTAAHLNNETFSNHEAETSPQPQTVSLSVTPQMATDTHLNSSRLAVDEDDDDLYFDDGEFGDLTADIEGEEFDESIFDDETSHLYDRKPAAQRAASVRQEEPNPGIGDVLNEHDGLTGHDGGLKHVPSMASDYREVVPRRYGHEEEVIPDVGPAKSYGGVLSEHNLEALHNALAKAANDSATNDRFGRSISVSEPSLGHESVTQTVDSHSGLVSDDSRLSQLADAVGVESVFEDFDYDDNDAALYDDPIIAAANAEALENDDEGFYGQEFGFYAQAYGNCTSELTNGGYFGPRGVEGITRSFSSRGKFREPSLTPITERSEWSTRNSVISLAAHGAAHSNPLSSPGLAQLVDMGSIEDEMTLSALLRLRRGAWGGSNGSLRSSSGSPPPHPHPSSNRGSFTGLSDVSPTVYNAPPDAFGGTSATDSPIDKWGPPHILSQQQNRIEGE</sequence>
<feature type="region of interest" description="Disordered" evidence="2">
    <location>
        <begin position="1"/>
        <end position="40"/>
    </location>
</feature>
<name>A0A1F7ZJ45_9EURO</name>
<keyword evidence="4" id="KW-1185">Reference proteome</keyword>
<feature type="region of interest" description="Disordered" evidence="2">
    <location>
        <begin position="954"/>
        <end position="1025"/>
    </location>
</feature>